<dbReference type="SMART" id="SM00419">
    <property type="entry name" value="HTH_CRP"/>
    <property type="match status" value="1"/>
</dbReference>
<name>A0AB72VAG0_CORGB</name>
<dbReference type="InterPro" id="IPR036390">
    <property type="entry name" value="WH_DNA-bd_sf"/>
</dbReference>
<dbReference type="PRINTS" id="PR00034">
    <property type="entry name" value="HTHCRP"/>
</dbReference>
<feature type="domain" description="HTH crp-type" evidence="5">
    <location>
        <begin position="166"/>
        <end position="240"/>
    </location>
</feature>
<evidence type="ECO:0000259" key="4">
    <source>
        <dbReference type="PROSITE" id="PS50042"/>
    </source>
</evidence>
<accession>A0AB72VAG0</accession>
<evidence type="ECO:0000256" key="3">
    <source>
        <dbReference type="ARBA" id="ARBA00023163"/>
    </source>
</evidence>
<dbReference type="GO" id="GO:0005829">
    <property type="term" value="C:cytosol"/>
    <property type="evidence" value="ECO:0007669"/>
    <property type="project" value="TreeGrafter"/>
</dbReference>
<dbReference type="PANTHER" id="PTHR24567">
    <property type="entry name" value="CRP FAMILY TRANSCRIPTIONAL REGULATORY PROTEIN"/>
    <property type="match status" value="1"/>
</dbReference>
<dbReference type="Pfam" id="PF00027">
    <property type="entry name" value="cNMP_binding"/>
    <property type="match status" value="1"/>
</dbReference>
<keyword evidence="1" id="KW-0805">Transcription regulation</keyword>
<dbReference type="EMBL" id="AP009044">
    <property type="protein sequence ID" value="BAF54233.1"/>
    <property type="molecule type" value="Genomic_DNA"/>
</dbReference>
<dbReference type="InterPro" id="IPR000595">
    <property type="entry name" value="cNMP-bd_dom"/>
</dbReference>
<dbReference type="PROSITE" id="PS51063">
    <property type="entry name" value="HTH_CRP_2"/>
    <property type="match status" value="1"/>
</dbReference>
<evidence type="ECO:0000256" key="1">
    <source>
        <dbReference type="ARBA" id="ARBA00023015"/>
    </source>
</evidence>
<evidence type="ECO:0008006" key="7">
    <source>
        <dbReference type="Google" id="ProtNLM"/>
    </source>
</evidence>
<dbReference type="PROSITE" id="PS50042">
    <property type="entry name" value="CNMP_BINDING_3"/>
    <property type="match status" value="1"/>
</dbReference>
<feature type="domain" description="Cyclic nucleotide-binding" evidence="4">
    <location>
        <begin position="33"/>
        <end position="104"/>
    </location>
</feature>
<dbReference type="SMART" id="SM00100">
    <property type="entry name" value="cNMP"/>
    <property type="match status" value="1"/>
</dbReference>
<dbReference type="InterPro" id="IPR050397">
    <property type="entry name" value="Env_Response_Regulators"/>
</dbReference>
<dbReference type="Pfam" id="PF13545">
    <property type="entry name" value="HTH_Crp_2"/>
    <property type="match status" value="1"/>
</dbReference>
<dbReference type="CDD" id="cd00038">
    <property type="entry name" value="CAP_ED"/>
    <property type="match status" value="1"/>
</dbReference>
<dbReference type="GO" id="GO:0003700">
    <property type="term" value="F:DNA-binding transcription factor activity"/>
    <property type="evidence" value="ECO:0007669"/>
    <property type="project" value="TreeGrafter"/>
</dbReference>
<dbReference type="InterPro" id="IPR018490">
    <property type="entry name" value="cNMP-bd_dom_sf"/>
</dbReference>
<keyword evidence="2" id="KW-0238">DNA-binding</keyword>
<proteinExistence type="predicted"/>
<evidence type="ECO:0000259" key="5">
    <source>
        <dbReference type="PROSITE" id="PS51063"/>
    </source>
</evidence>
<dbReference type="SUPFAM" id="SSF46785">
    <property type="entry name" value="Winged helix' DNA-binding domain"/>
    <property type="match status" value="1"/>
</dbReference>
<dbReference type="SUPFAM" id="SSF51206">
    <property type="entry name" value="cAMP-binding domain-like"/>
    <property type="match status" value="1"/>
</dbReference>
<gene>
    <name evidence="6" type="ordered locus">cgR_1254</name>
</gene>
<protein>
    <recommendedName>
        <fullName evidence="7">Crp/Fnr family transcriptional regulator</fullName>
    </recommendedName>
</protein>
<sequence>MSTDSQNPVRKSCAQPHSCSQEVRLKAMSRSPLTKGLNQLEHLELDKSLTAWSWAEDDPLYLAGENLNGSYLIVAGRVRVTRDTIDGKELTVDIATPGDVIGAIDTEPQPAVDSAWAIETTCALFLPATALATVIEQHPSFALAMIRMQQQRLATARDHEINLTTTTVEQRVAIAVRTLGRKIGQRRPDGILLIQVRIRREDVAGLAGTTVESTSRVLARLRKEGVIDSGREWIAVVDERQLDAIIGEDF</sequence>
<dbReference type="Proteomes" id="UP000006698">
    <property type="component" value="Chromosome"/>
</dbReference>
<dbReference type="PANTHER" id="PTHR24567:SF28">
    <property type="entry name" value="LISTERIOLYSIN REGULATORY PROTEIN"/>
    <property type="match status" value="1"/>
</dbReference>
<evidence type="ECO:0000313" key="6">
    <source>
        <dbReference type="EMBL" id="BAF54233.1"/>
    </source>
</evidence>
<dbReference type="KEGG" id="cgt:cgR_1254"/>
<dbReference type="GO" id="GO:0003677">
    <property type="term" value="F:DNA binding"/>
    <property type="evidence" value="ECO:0007669"/>
    <property type="project" value="UniProtKB-KW"/>
</dbReference>
<organism evidence="6">
    <name type="scientific">Corynebacterium glutamicum (strain R)</name>
    <dbReference type="NCBI Taxonomy" id="340322"/>
    <lineage>
        <taxon>Bacteria</taxon>
        <taxon>Bacillati</taxon>
        <taxon>Actinomycetota</taxon>
        <taxon>Actinomycetes</taxon>
        <taxon>Mycobacteriales</taxon>
        <taxon>Corynebacteriaceae</taxon>
        <taxon>Corynebacterium</taxon>
    </lineage>
</organism>
<reference evidence="6" key="1">
    <citation type="journal article" date="2007" name="Microbiology">
        <title>Comparative analysis of the Corynebacterium glutamicum group and complete genome sequence of strain R.</title>
        <authorList>
            <person name="Yukawa H."/>
            <person name="Omumasaba C.A."/>
            <person name="Nonaka H."/>
            <person name="Kos P."/>
            <person name="Okai N."/>
            <person name="Suzuki N."/>
            <person name="Suda M."/>
            <person name="Tsuge Y."/>
            <person name="Watanabe J."/>
            <person name="Ikeda Y."/>
            <person name="Vertes A.A."/>
            <person name="Inui M."/>
        </authorList>
    </citation>
    <scope>NUCLEOTIDE SEQUENCE</scope>
    <source>
        <strain evidence="6">R</strain>
    </source>
</reference>
<keyword evidence="3" id="KW-0804">Transcription</keyword>
<dbReference type="AlphaFoldDB" id="A0AB72VAG0"/>
<dbReference type="Gene3D" id="2.60.120.10">
    <property type="entry name" value="Jelly Rolls"/>
    <property type="match status" value="1"/>
</dbReference>
<dbReference type="InterPro" id="IPR012318">
    <property type="entry name" value="HTH_CRP"/>
</dbReference>
<evidence type="ECO:0000256" key="2">
    <source>
        <dbReference type="ARBA" id="ARBA00023125"/>
    </source>
</evidence>
<dbReference type="InterPro" id="IPR014710">
    <property type="entry name" value="RmlC-like_jellyroll"/>
</dbReference>